<reference evidence="3" key="2">
    <citation type="submission" date="2016-06" db="UniProtKB">
        <authorList>
            <consortium name="WormBaseParasite"/>
        </authorList>
    </citation>
    <scope>IDENTIFICATION</scope>
</reference>
<dbReference type="AlphaFoldDB" id="A0A183BI12"/>
<evidence type="ECO:0000313" key="3">
    <source>
        <dbReference type="WBParaSite" id="GPLIN_000024100"/>
    </source>
</evidence>
<evidence type="ECO:0000313" key="2">
    <source>
        <dbReference type="Proteomes" id="UP000050741"/>
    </source>
</evidence>
<sequence length="104" mass="12602">MVIVYRPYVSRWRRAWTVIKAKPQFWIKHYPEFFYGWSLVSTLGIISFGTKFYFAGWPNYQGCGWSNKPYYREFFEEYPADFVTNRQGNRFPTTGAKHYAWDVK</sequence>
<protein>
    <submittedName>
        <fullName evidence="3">Uncharacterized protein</fullName>
    </submittedName>
</protein>
<accession>A0A183BI12</accession>
<organism evidence="2 3">
    <name type="scientific">Globodera pallida</name>
    <name type="common">Potato cyst nematode worm</name>
    <name type="synonym">Heterodera pallida</name>
    <dbReference type="NCBI Taxonomy" id="36090"/>
    <lineage>
        <taxon>Eukaryota</taxon>
        <taxon>Metazoa</taxon>
        <taxon>Ecdysozoa</taxon>
        <taxon>Nematoda</taxon>
        <taxon>Chromadorea</taxon>
        <taxon>Rhabditida</taxon>
        <taxon>Tylenchina</taxon>
        <taxon>Tylenchomorpha</taxon>
        <taxon>Tylenchoidea</taxon>
        <taxon>Heteroderidae</taxon>
        <taxon>Heteroderinae</taxon>
        <taxon>Globodera</taxon>
    </lineage>
</organism>
<evidence type="ECO:0000256" key="1">
    <source>
        <dbReference type="SAM" id="Phobius"/>
    </source>
</evidence>
<name>A0A183BI12_GLOPA</name>
<keyword evidence="1" id="KW-0812">Transmembrane</keyword>
<dbReference type="Proteomes" id="UP000050741">
    <property type="component" value="Unassembled WGS sequence"/>
</dbReference>
<reference evidence="2" key="1">
    <citation type="submission" date="2014-05" db="EMBL/GenBank/DDBJ databases">
        <title>The genome and life-stage specific transcriptomes of Globodera pallida elucidate key aspects of plant parasitism by a cyst nematode.</title>
        <authorList>
            <person name="Cotton J.A."/>
            <person name="Lilley C.J."/>
            <person name="Jones L.M."/>
            <person name="Kikuchi T."/>
            <person name="Reid A.J."/>
            <person name="Thorpe P."/>
            <person name="Tsai I.J."/>
            <person name="Beasley H."/>
            <person name="Blok V."/>
            <person name="Cock P.J.A."/>
            <person name="Van den Akker S.E."/>
            <person name="Holroyd N."/>
            <person name="Hunt M."/>
            <person name="Mantelin S."/>
            <person name="Naghra H."/>
            <person name="Pain A."/>
            <person name="Palomares-Rius J.E."/>
            <person name="Zarowiecki M."/>
            <person name="Berriman M."/>
            <person name="Jones J.T."/>
            <person name="Urwin P.E."/>
        </authorList>
    </citation>
    <scope>NUCLEOTIDE SEQUENCE [LARGE SCALE GENOMIC DNA]</scope>
    <source>
        <strain evidence="2">Lindley</strain>
    </source>
</reference>
<feature type="transmembrane region" description="Helical" evidence="1">
    <location>
        <begin position="34"/>
        <end position="54"/>
    </location>
</feature>
<dbReference type="WBParaSite" id="GPLIN_000024100">
    <property type="protein sequence ID" value="GPLIN_000024100"/>
    <property type="gene ID" value="GPLIN_000024100"/>
</dbReference>
<keyword evidence="1" id="KW-0472">Membrane</keyword>
<keyword evidence="2" id="KW-1185">Reference proteome</keyword>
<proteinExistence type="predicted"/>
<keyword evidence="1" id="KW-1133">Transmembrane helix</keyword>